<dbReference type="InterPro" id="IPR001792">
    <property type="entry name" value="Acylphosphatase-like_dom"/>
</dbReference>
<keyword evidence="9" id="KW-1185">Reference proteome</keyword>
<evidence type="ECO:0000313" key="8">
    <source>
        <dbReference type="EMBL" id="GGC99204.1"/>
    </source>
</evidence>
<dbReference type="InterPro" id="IPR020456">
    <property type="entry name" value="Acylphosphatase"/>
</dbReference>
<dbReference type="PROSITE" id="PS00150">
    <property type="entry name" value="ACYLPHOSPHATASE_1"/>
    <property type="match status" value="1"/>
</dbReference>
<dbReference type="Gene3D" id="3.30.70.100">
    <property type="match status" value="1"/>
</dbReference>
<comment type="caution">
    <text evidence="8">The sequence shown here is derived from an EMBL/GenBank/DDBJ whole genome shotgun (WGS) entry which is preliminary data.</text>
</comment>
<dbReference type="PROSITE" id="PS51160">
    <property type="entry name" value="ACYLPHOSPHATASE_3"/>
    <property type="match status" value="1"/>
</dbReference>
<feature type="active site" evidence="4">
    <location>
        <position position="40"/>
    </location>
</feature>
<keyword evidence="4 5" id="KW-0378">Hydrolase</keyword>
<dbReference type="Pfam" id="PF00708">
    <property type="entry name" value="Acylphosphatase"/>
    <property type="match status" value="1"/>
</dbReference>
<dbReference type="AlphaFoldDB" id="A0A8J2V432"/>
<name>A0A8J2V432_9PROT</name>
<organism evidence="8 9">
    <name type="scientific">Aquisalinus flavus</name>
    <dbReference type="NCBI Taxonomy" id="1526572"/>
    <lineage>
        <taxon>Bacteria</taxon>
        <taxon>Pseudomonadati</taxon>
        <taxon>Pseudomonadota</taxon>
        <taxon>Alphaproteobacteria</taxon>
        <taxon>Parvularculales</taxon>
        <taxon>Parvularculaceae</taxon>
        <taxon>Aquisalinus</taxon>
    </lineage>
</organism>
<comment type="similarity">
    <text evidence="1 6">Belongs to the acylphosphatase family.</text>
</comment>
<proteinExistence type="inferred from homology"/>
<dbReference type="PRINTS" id="PR00112">
    <property type="entry name" value="ACYLPHPHTASE"/>
</dbReference>
<dbReference type="InterPro" id="IPR036046">
    <property type="entry name" value="Acylphosphatase-like_dom_sf"/>
</dbReference>
<dbReference type="EMBL" id="BMGH01000001">
    <property type="protein sequence ID" value="GGC99204.1"/>
    <property type="molecule type" value="Genomic_DNA"/>
</dbReference>
<evidence type="ECO:0000256" key="2">
    <source>
        <dbReference type="ARBA" id="ARBA00012150"/>
    </source>
</evidence>
<evidence type="ECO:0000313" key="9">
    <source>
        <dbReference type="Proteomes" id="UP000613582"/>
    </source>
</evidence>
<dbReference type="PROSITE" id="PS00151">
    <property type="entry name" value="ACYLPHOSPHATASE_2"/>
    <property type="match status" value="1"/>
</dbReference>
<accession>A0A8J2V432</accession>
<dbReference type="PANTHER" id="PTHR47268">
    <property type="entry name" value="ACYLPHOSPHATASE"/>
    <property type="match status" value="1"/>
</dbReference>
<dbReference type="PANTHER" id="PTHR47268:SF4">
    <property type="entry name" value="ACYLPHOSPHATASE"/>
    <property type="match status" value="1"/>
</dbReference>
<dbReference type="InterPro" id="IPR017968">
    <property type="entry name" value="Acylphosphatase_CS"/>
</dbReference>
<evidence type="ECO:0000256" key="1">
    <source>
        <dbReference type="ARBA" id="ARBA00005614"/>
    </source>
</evidence>
<evidence type="ECO:0000256" key="5">
    <source>
        <dbReference type="RuleBase" id="RU000553"/>
    </source>
</evidence>
<evidence type="ECO:0000259" key="7">
    <source>
        <dbReference type="PROSITE" id="PS51160"/>
    </source>
</evidence>
<reference evidence="8" key="2">
    <citation type="submission" date="2020-09" db="EMBL/GenBank/DDBJ databases">
        <authorList>
            <person name="Sun Q."/>
            <person name="Zhou Y."/>
        </authorList>
    </citation>
    <scope>NUCLEOTIDE SEQUENCE</scope>
    <source>
        <strain evidence="8">CGMCC 1.12921</strain>
    </source>
</reference>
<evidence type="ECO:0000256" key="4">
    <source>
        <dbReference type="PROSITE-ProRule" id="PRU00520"/>
    </source>
</evidence>
<gene>
    <name evidence="8" type="primary">acyP</name>
    <name evidence="8" type="ORF">GCM10011342_05250</name>
</gene>
<reference evidence="8" key="1">
    <citation type="journal article" date="2014" name="Int. J. Syst. Evol. Microbiol.">
        <title>Complete genome sequence of Corynebacterium casei LMG S-19264T (=DSM 44701T), isolated from a smear-ripened cheese.</title>
        <authorList>
            <consortium name="US DOE Joint Genome Institute (JGI-PGF)"/>
            <person name="Walter F."/>
            <person name="Albersmeier A."/>
            <person name="Kalinowski J."/>
            <person name="Ruckert C."/>
        </authorList>
    </citation>
    <scope>NUCLEOTIDE SEQUENCE</scope>
    <source>
        <strain evidence="8">CGMCC 1.12921</strain>
    </source>
</reference>
<comment type="catalytic activity">
    <reaction evidence="3 4 5">
        <text>an acyl phosphate + H2O = a carboxylate + phosphate + H(+)</text>
        <dbReference type="Rhea" id="RHEA:14965"/>
        <dbReference type="ChEBI" id="CHEBI:15377"/>
        <dbReference type="ChEBI" id="CHEBI:15378"/>
        <dbReference type="ChEBI" id="CHEBI:29067"/>
        <dbReference type="ChEBI" id="CHEBI:43474"/>
        <dbReference type="ChEBI" id="CHEBI:59918"/>
        <dbReference type="EC" id="3.6.1.7"/>
    </reaction>
</comment>
<dbReference type="SUPFAM" id="SSF54975">
    <property type="entry name" value="Acylphosphatase/BLUF domain-like"/>
    <property type="match status" value="1"/>
</dbReference>
<dbReference type="RefSeq" id="WP_188159735.1">
    <property type="nucleotide sequence ID" value="NZ_BMGH01000001.1"/>
</dbReference>
<sequence length="93" mass="9847">MSPDTKTVSARITGKVQGVSFRAWTRQQAQSRALSGWVRNEADGSVSAVFSGSARMIDEVIVLLQDGPQAARVEGVEIQAATEPEDIGFGIVG</sequence>
<evidence type="ECO:0000256" key="6">
    <source>
        <dbReference type="RuleBase" id="RU004168"/>
    </source>
</evidence>
<feature type="domain" description="Acylphosphatase-like" evidence="7">
    <location>
        <begin position="7"/>
        <end position="93"/>
    </location>
</feature>
<dbReference type="EC" id="3.6.1.7" evidence="2 4"/>
<evidence type="ECO:0000256" key="3">
    <source>
        <dbReference type="ARBA" id="ARBA00047645"/>
    </source>
</evidence>
<feature type="active site" evidence="4">
    <location>
        <position position="22"/>
    </location>
</feature>
<dbReference type="GO" id="GO:0003998">
    <property type="term" value="F:acylphosphatase activity"/>
    <property type="evidence" value="ECO:0007669"/>
    <property type="project" value="UniProtKB-EC"/>
</dbReference>
<protein>
    <recommendedName>
        <fullName evidence="2 4">Acylphosphatase</fullName>
        <ecNumber evidence="2 4">3.6.1.7</ecNumber>
    </recommendedName>
</protein>
<dbReference type="Proteomes" id="UP000613582">
    <property type="component" value="Unassembled WGS sequence"/>
</dbReference>